<protein>
    <submittedName>
        <fullName evidence="2">Uncharacterized protein</fullName>
    </submittedName>
</protein>
<evidence type="ECO:0000313" key="3">
    <source>
        <dbReference type="Proteomes" id="UP001163850"/>
    </source>
</evidence>
<evidence type="ECO:0000256" key="1">
    <source>
        <dbReference type="SAM" id="Phobius"/>
    </source>
</evidence>
<evidence type="ECO:0000313" key="2">
    <source>
        <dbReference type="EMBL" id="KAJ3978362.1"/>
    </source>
</evidence>
<sequence length="82" mass="9188">MKASPHNLIPYVDLFVVGISICPLPSKLLLNLVAVITSRKKMNEVKYQRTIVGTAGVGLCMVVTVPPHLDRALEILQYVEWW</sequence>
<dbReference type="AlphaFoldDB" id="A0AA38PMK4"/>
<dbReference type="Proteomes" id="UP001163850">
    <property type="component" value="Unassembled WGS sequence"/>
</dbReference>
<reference evidence="2" key="1">
    <citation type="submission" date="2022-08" db="EMBL/GenBank/DDBJ databases">
        <authorList>
            <consortium name="DOE Joint Genome Institute"/>
            <person name="Min B."/>
            <person name="Riley R."/>
            <person name="Sierra-Patev S."/>
            <person name="Naranjo-Ortiz M."/>
            <person name="Looney B."/>
            <person name="Konkel Z."/>
            <person name="Slot J.C."/>
            <person name="Sakamoto Y."/>
            <person name="Steenwyk J.L."/>
            <person name="Rokas A."/>
            <person name="Carro J."/>
            <person name="Camarero S."/>
            <person name="Ferreira P."/>
            <person name="Molpeceres G."/>
            <person name="Ruiz-Duenas F.J."/>
            <person name="Serrano A."/>
            <person name="Henrissat B."/>
            <person name="Drula E."/>
            <person name="Hughes K.W."/>
            <person name="Mata J.L."/>
            <person name="Ishikawa N.K."/>
            <person name="Vargas-Isla R."/>
            <person name="Ushijima S."/>
            <person name="Smith C.A."/>
            <person name="Ahrendt S."/>
            <person name="Andreopoulos W."/>
            <person name="He G."/>
            <person name="Labutti K."/>
            <person name="Lipzen A."/>
            <person name="Ng V."/>
            <person name="Sandor L."/>
            <person name="Barry K."/>
            <person name="Martinez A.T."/>
            <person name="Xiao Y."/>
            <person name="Gibbons J.G."/>
            <person name="Terashima K."/>
            <person name="Hibbett D.S."/>
            <person name="Grigoriev I.V."/>
        </authorList>
    </citation>
    <scope>NUCLEOTIDE SEQUENCE</scope>
    <source>
        <strain evidence="2">TFB7829</strain>
    </source>
</reference>
<comment type="caution">
    <text evidence="2">The sequence shown here is derived from an EMBL/GenBank/DDBJ whole genome shotgun (WGS) entry which is preliminary data.</text>
</comment>
<feature type="transmembrane region" description="Helical" evidence="1">
    <location>
        <begin position="14"/>
        <end position="38"/>
    </location>
</feature>
<organism evidence="2 3">
    <name type="scientific">Lentinula detonsa</name>
    <dbReference type="NCBI Taxonomy" id="2804962"/>
    <lineage>
        <taxon>Eukaryota</taxon>
        <taxon>Fungi</taxon>
        <taxon>Dikarya</taxon>
        <taxon>Basidiomycota</taxon>
        <taxon>Agaricomycotina</taxon>
        <taxon>Agaricomycetes</taxon>
        <taxon>Agaricomycetidae</taxon>
        <taxon>Agaricales</taxon>
        <taxon>Marasmiineae</taxon>
        <taxon>Omphalotaceae</taxon>
        <taxon>Lentinula</taxon>
    </lineage>
</organism>
<keyword evidence="1" id="KW-0472">Membrane</keyword>
<feature type="transmembrane region" description="Helical" evidence="1">
    <location>
        <begin position="50"/>
        <end position="69"/>
    </location>
</feature>
<gene>
    <name evidence="2" type="ORF">F5890DRAFT_1560479</name>
</gene>
<name>A0AA38PMK4_9AGAR</name>
<accession>A0AA38PMK4</accession>
<dbReference type="EMBL" id="MU803331">
    <property type="protein sequence ID" value="KAJ3978362.1"/>
    <property type="molecule type" value="Genomic_DNA"/>
</dbReference>
<keyword evidence="1" id="KW-0812">Transmembrane</keyword>
<keyword evidence="1" id="KW-1133">Transmembrane helix</keyword>
<proteinExistence type="predicted"/>